<keyword evidence="2" id="KW-1185">Reference proteome</keyword>
<evidence type="ECO:0000313" key="1">
    <source>
        <dbReference type="EMBL" id="AFC71416.1"/>
    </source>
</evidence>
<gene>
    <name evidence="1" type="ordered locus">MC5_05790</name>
</gene>
<name>H8K823_RICAC</name>
<proteinExistence type="predicted"/>
<accession>H8K823</accession>
<evidence type="ECO:0000313" key="2">
    <source>
        <dbReference type="Proteomes" id="UP000007589"/>
    </source>
</evidence>
<dbReference type="Proteomes" id="UP000007589">
    <property type="component" value="Chromosome"/>
</dbReference>
<dbReference type="HOGENOM" id="CLU_3347986_0_0_5"/>
<protein>
    <submittedName>
        <fullName evidence="1">Uncharacterized protein</fullName>
    </submittedName>
</protein>
<reference evidence="2" key="1">
    <citation type="submission" date="2012-02" db="EMBL/GenBank/DDBJ databases">
        <title>Complete genome sequence of Rickettsia australis strain Cutlack.</title>
        <authorList>
            <person name="Johnson S.L."/>
            <person name="Munk A.C."/>
            <person name="Han S."/>
            <person name="Bruce D.C."/>
            <person name="Dasch G.A."/>
        </authorList>
    </citation>
    <scope>NUCLEOTIDE SEQUENCE [LARGE SCALE GENOMIC DNA]</scope>
    <source>
        <strain evidence="2">Cutlack</strain>
    </source>
</reference>
<dbReference type="KEGG" id="rau:MC5_05790"/>
<organism evidence="1 2">
    <name type="scientific">Rickettsia australis (strain Cutlack)</name>
    <dbReference type="NCBI Taxonomy" id="1105110"/>
    <lineage>
        <taxon>Bacteria</taxon>
        <taxon>Pseudomonadati</taxon>
        <taxon>Pseudomonadota</taxon>
        <taxon>Alphaproteobacteria</taxon>
        <taxon>Rickettsiales</taxon>
        <taxon>Rickettsiaceae</taxon>
        <taxon>Rickettsieae</taxon>
        <taxon>Rickettsia</taxon>
        <taxon>spotted fever group</taxon>
    </lineage>
</organism>
<sequence>MVLSLESGYALFEPKVPSILPILAINRLYGSEEVFFR</sequence>
<dbReference type="EMBL" id="CP003338">
    <property type="protein sequence ID" value="AFC71416.1"/>
    <property type="molecule type" value="Genomic_DNA"/>
</dbReference>
<dbReference type="AlphaFoldDB" id="H8K823"/>